<protein>
    <submittedName>
        <fullName evidence="1">Uncharacterized protein</fullName>
    </submittedName>
</protein>
<proteinExistence type="predicted"/>
<dbReference type="AlphaFoldDB" id="A0A4Y2L762"/>
<name>A0A4Y2L762_ARAVE</name>
<dbReference type="InterPro" id="IPR005312">
    <property type="entry name" value="DUF1759"/>
</dbReference>
<evidence type="ECO:0000313" key="1">
    <source>
        <dbReference type="EMBL" id="GBN10468.1"/>
    </source>
</evidence>
<sequence>MDDKFSRLEVIQKEISSLLLEDKNTHSEFETDFEAAESYRDSYLELKTNVEASVKSSRGLMKYSSTDNAPKLKLPKFELKKFSGDPKEFLTFWSIFSKIHESDDLTEVDKFQYLYQCMVPESRAARLISSFPITTENYSKARFGREELLVQIYVRDLLSLVMKNAVAGRNSPDLATLYDMLETKLRALESLGRTKEKFADFLESLVESCLPESVLCAWERSRISGVADDSTSQRSLEKLMSFLRHEVESEETIKLAREGFVKNGGTFKRNKSAVLDTTDTATTAMLVSTNSSYVGTSTEIVGQGSKMRVRGLLDSASSRSYVSDRVVNCLDLRPLRHEKVIHGMFGGKETRPIEHGIYALEIQDLNGSFSYSCEVFSERRICGFVPKIEDPQILQILRVNNIELSDVTCNENEIDLLIGADLIGKLLTGRCVQLNFGLTAIHTKLGWTVIGKETGLYTGDDYPIMDSVQTVLSLYLNNASLRELWDIESLGIREPIENVSKRKAFDEQLKEFHEKLTVLPDGRYEVELPWKLDARTNLPDNKDLTLKRQEKAMSRASNRGYLDEYQKIFNEWENLKIIERVPDLEINKNSHYLPHRPVIKNSSETTKVRPVFDASAREKGKPSLNQCLFTGPN</sequence>
<dbReference type="OrthoDB" id="416987at2759"/>
<dbReference type="PANTHER" id="PTHR47331:SF5">
    <property type="entry name" value="RIBONUCLEASE H"/>
    <property type="match status" value="1"/>
</dbReference>
<gene>
    <name evidence="1" type="ORF">AVEN_232853_1</name>
</gene>
<comment type="caution">
    <text evidence="1">The sequence shown here is derived from an EMBL/GenBank/DDBJ whole genome shotgun (WGS) entry which is preliminary data.</text>
</comment>
<reference evidence="1 2" key="1">
    <citation type="journal article" date="2019" name="Sci. Rep.">
        <title>Orb-weaving spider Araneus ventricosus genome elucidates the spidroin gene catalogue.</title>
        <authorList>
            <person name="Kono N."/>
            <person name="Nakamura H."/>
            <person name="Ohtoshi R."/>
            <person name="Moran D.A.P."/>
            <person name="Shinohara A."/>
            <person name="Yoshida Y."/>
            <person name="Fujiwara M."/>
            <person name="Mori M."/>
            <person name="Tomita M."/>
            <person name="Arakawa K."/>
        </authorList>
    </citation>
    <scope>NUCLEOTIDE SEQUENCE [LARGE SCALE GENOMIC DNA]</scope>
</reference>
<evidence type="ECO:0000313" key="2">
    <source>
        <dbReference type="Proteomes" id="UP000499080"/>
    </source>
</evidence>
<dbReference type="PANTHER" id="PTHR47331">
    <property type="entry name" value="PHD-TYPE DOMAIN-CONTAINING PROTEIN"/>
    <property type="match status" value="1"/>
</dbReference>
<dbReference type="EMBL" id="BGPR01117611">
    <property type="protein sequence ID" value="GBN10468.1"/>
    <property type="molecule type" value="Genomic_DNA"/>
</dbReference>
<dbReference type="Proteomes" id="UP000499080">
    <property type="component" value="Unassembled WGS sequence"/>
</dbReference>
<keyword evidence="2" id="KW-1185">Reference proteome</keyword>
<dbReference type="Pfam" id="PF03564">
    <property type="entry name" value="DUF1759"/>
    <property type="match status" value="1"/>
</dbReference>
<organism evidence="1 2">
    <name type="scientific">Araneus ventricosus</name>
    <name type="common">Orbweaver spider</name>
    <name type="synonym">Epeira ventricosa</name>
    <dbReference type="NCBI Taxonomy" id="182803"/>
    <lineage>
        <taxon>Eukaryota</taxon>
        <taxon>Metazoa</taxon>
        <taxon>Ecdysozoa</taxon>
        <taxon>Arthropoda</taxon>
        <taxon>Chelicerata</taxon>
        <taxon>Arachnida</taxon>
        <taxon>Araneae</taxon>
        <taxon>Araneomorphae</taxon>
        <taxon>Entelegynae</taxon>
        <taxon>Araneoidea</taxon>
        <taxon>Araneidae</taxon>
        <taxon>Araneus</taxon>
    </lineage>
</organism>
<accession>A0A4Y2L762</accession>